<feature type="chain" id="PRO_5037611046" evidence="2">
    <location>
        <begin position="22"/>
        <end position="158"/>
    </location>
</feature>
<dbReference type="InterPro" id="IPR031989">
    <property type="entry name" value="DUF5067"/>
</dbReference>
<organism evidence="4 5">
    <name type="scientific">Lentihominibacter faecis</name>
    <dbReference type="NCBI Taxonomy" id="2764712"/>
    <lineage>
        <taxon>Bacteria</taxon>
        <taxon>Bacillati</taxon>
        <taxon>Bacillota</taxon>
        <taxon>Clostridia</taxon>
        <taxon>Peptostreptococcales</taxon>
        <taxon>Anaerovoracaceae</taxon>
        <taxon>Lentihominibacter</taxon>
    </lineage>
</organism>
<feature type="domain" description="DUF5067" evidence="3">
    <location>
        <begin position="29"/>
        <end position="141"/>
    </location>
</feature>
<feature type="signal peptide" evidence="2">
    <location>
        <begin position="1"/>
        <end position="21"/>
    </location>
</feature>
<dbReference type="RefSeq" id="WP_177264400.1">
    <property type="nucleotide sequence ID" value="NZ_JACRWC010000035.1"/>
</dbReference>
<evidence type="ECO:0000313" key="4">
    <source>
        <dbReference type="EMBL" id="MBC5998811.1"/>
    </source>
</evidence>
<keyword evidence="5" id="KW-1185">Reference proteome</keyword>
<dbReference type="InterPro" id="IPR029050">
    <property type="entry name" value="Immunoprotect_excell_Ig-like"/>
</dbReference>
<evidence type="ECO:0000256" key="1">
    <source>
        <dbReference type="ARBA" id="ARBA00022729"/>
    </source>
</evidence>
<dbReference type="EMBL" id="JACRWC010000035">
    <property type="protein sequence ID" value="MBC5998811.1"/>
    <property type="molecule type" value="Genomic_DNA"/>
</dbReference>
<dbReference type="AlphaFoldDB" id="A0A923SM55"/>
<proteinExistence type="predicted"/>
<gene>
    <name evidence="4" type="ORF">H8876_02170</name>
</gene>
<reference evidence="4" key="1">
    <citation type="submission" date="2020-08" db="EMBL/GenBank/DDBJ databases">
        <authorList>
            <person name="Liu C."/>
            <person name="Sun Q."/>
        </authorList>
    </citation>
    <scope>NUCLEOTIDE SEQUENCE</scope>
    <source>
        <strain evidence="4">BX16</strain>
    </source>
</reference>
<accession>A0A923SM55</accession>
<dbReference type="Pfam" id="PF16729">
    <property type="entry name" value="DUF5067"/>
    <property type="match status" value="1"/>
</dbReference>
<comment type="caution">
    <text evidence="4">The sequence shown here is derived from an EMBL/GenBank/DDBJ whole genome shotgun (WGS) entry which is preliminary data.</text>
</comment>
<sequence length="158" mass="17281">MKKLVMIVLSLMLVFAFTACGGGGDSGDKKSEKSDPNVINTGEYTAEYKGYEIVKDSNGDDAIVVTWNFTNNGEESKSFGWAFDYTLFQDGVELGYSTVFVGDSYDTVDENLMKDVKPGSSLEVKSTNKLANLESPVEVEIGDLLSDEKDTLEIDITK</sequence>
<protein>
    <submittedName>
        <fullName evidence="4">DUF5067 domain-containing protein</fullName>
    </submittedName>
</protein>
<dbReference type="Gene3D" id="2.60.40.1240">
    <property type="match status" value="1"/>
</dbReference>
<name>A0A923SM55_9FIRM</name>
<evidence type="ECO:0000259" key="3">
    <source>
        <dbReference type="Pfam" id="PF16729"/>
    </source>
</evidence>
<dbReference type="PROSITE" id="PS51257">
    <property type="entry name" value="PROKAR_LIPOPROTEIN"/>
    <property type="match status" value="1"/>
</dbReference>
<evidence type="ECO:0000256" key="2">
    <source>
        <dbReference type="SAM" id="SignalP"/>
    </source>
</evidence>
<dbReference type="Proteomes" id="UP000644115">
    <property type="component" value="Unassembled WGS sequence"/>
</dbReference>
<keyword evidence="1 2" id="KW-0732">Signal</keyword>
<evidence type="ECO:0000313" key="5">
    <source>
        <dbReference type="Proteomes" id="UP000644115"/>
    </source>
</evidence>